<accession>A0A1N6GZ52</accession>
<dbReference type="AlphaFoldDB" id="A0A1N6GZ52"/>
<dbReference type="EMBL" id="FSRG01000005">
    <property type="protein sequence ID" value="SIO12789.1"/>
    <property type="molecule type" value="Genomic_DNA"/>
</dbReference>
<sequence>MHASLTSSKSFVDVLQEQIKDQQSKLLDQQQTVTVLPARAVVSPIVPEQEGMRTAEKVFQYSAGRESYGIHVAASTSGERLLITSSDEQNDLPKAAGNAAIKSTTSTIPPYMAALHPAFRAVI</sequence>
<dbReference type="RefSeq" id="WP_074216696.1">
    <property type="nucleotide sequence ID" value="NZ_FSRG01000005.1"/>
</dbReference>
<keyword evidence="2" id="KW-1185">Reference proteome</keyword>
<evidence type="ECO:0000313" key="1">
    <source>
        <dbReference type="EMBL" id="SIO12789.1"/>
    </source>
</evidence>
<organism evidence="1 2">
    <name type="scientific">Halodesulfovibrio marinisediminis DSM 17456</name>
    <dbReference type="NCBI Taxonomy" id="1121457"/>
    <lineage>
        <taxon>Bacteria</taxon>
        <taxon>Pseudomonadati</taxon>
        <taxon>Thermodesulfobacteriota</taxon>
        <taxon>Desulfovibrionia</taxon>
        <taxon>Desulfovibrionales</taxon>
        <taxon>Desulfovibrionaceae</taxon>
        <taxon>Halodesulfovibrio</taxon>
    </lineage>
</organism>
<dbReference type="Proteomes" id="UP000184694">
    <property type="component" value="Unassembled WGS sequence"/>
</dbReference>
<reference evidence="2" key="1">
    <citation type="submission" date="2016-11" db="EMBL/GenBank/DDBJ databases">
        <authorList>
            <person name="Varghese N."/>
            <person name="Submissions S."/>
        </authorList>
    </citation>
    <scope>NUCLEOTIDE SEQUENCE [LARGE SCALE GENOMIC DNA]</scope>
    <source>
        <strain evidence="2">DSM 17456</strain>
    </source>
</reference>
<gene>
    <name evidence="1" type="ORF">SAMN02745161_1904</name>
</gene>
<evidence type="ECO:0000313" key="2">
    <source>
        <dbReference type="Proteomes" id="UP000184694"/>
    </source>
</evidence>
<name>A0A1N6GZ52_9BACT</name>
<proteinExistence type="predicted"/>
<protein>
    <submittedName>
        <fullName evidence="1">Uncharacterized protein</fullName>
    </submittedName>
</protein>